<sequence length="461" mass="53170">MKIISVEKRSFQVLPVILILFLAVQVYAAKSSSDKEKTSEKELYLPAKISRVPEGNDFNDNNSEFSFQRMVESDNIAILWHREYGDDPMANPIENKRFDVHFALEECERFYNYYVNELKMVEKGSSLTDKYKMIVIVFGGDENTAFGGGEEEKIGMLWTPASRISKTPYGALAHELGHSFQYMSGIDAGTGPRGAIMEMSAQYMLWQVYPEWMTFENYHLVDFLKQTHYAFLHPVNMYHSPYVLEYWSMKHGKDFFGKLCRSTQEGEDPVKTYKRLNKLTQEQFNDEMFDASRRFITWDMKRIDNVARPYANQHQSTLNNAGDGWYRIAASNCPQNYGYNGIKLQVPEAGTKVELQFKGIAGADGYGAVKVDKAGWRYGFLASLINGKRVYSKVYKDPNGKVSFKVPRNTEYLWLVVSGAPTEHWPIVMRWGRQNDEKPEEEMWPYQIKLSGTTVDKGFIE</sequence>
<evidence type="ECO:0000313" key="1">
    <source>
        <dbReference type="EMBL" id="QGY46870.1"/>
    </source>
</evidence>
<evidence type="ECO:0000313" key="2">
    <source>
        <dbReference type="Proteomes" id="UP000428260"/>
    </source>
</evidence>
<dbReference type="Proteomes" id="UP000428260">
    <property type="component" value="Chromosome"/>
</dbReference>
<organism evidence="1 2">
    <name type="scientific">Maribellus comscasis</name>
    <dbReference type="NCBI Taxonomy" id="2681766"/>
    <lineage>
        <taxon>Bacteria</taxon>
        <taxon>Pseudomonadati</taxon>
        <taxon>Bacteroidota</taxon>
        <taxon>Bacteroidia</taxon>
        <taxon>Marinilabiliales</taxon>
        <taxon>Prolixibacteraceae</taxon>
        <taxon>Maribellus</taxon>
    </lineage>
</organism>
<evidence type="ECO:0008006" key="3">
    <source>
        <dbReference type="Google" id="ProtNLM"/>
    </source>
</evidence>
<keyword evidence="2" id="KW-1185">Reference proteome</keyword>
<dbReference type="EMBL" id="CP046401">
    <property type="protein sequence ID" value="QGY46870.1"/>
    <property type="molecule type" value="Genomic_DNA"/>
</dbReference>
<dbReference type="AlphaFoldDB" id="A0A6I6K0A4"/>
<name>A0A6I6K0A4_9BACT</name>
<gene>
    <name evidence="1" type="ORF">GM418_25385</name>
</gene>
<accession>A0A6I6K0A4</accession>
<reference evidence="1 2" key="1">
    <citation type="submission" date="2019-11" db="EMBL/GenBank/DDBJ databases">
        <authorList>
            <person name="Zheng R.K."/>
            <person name="Sun C.M."/>
        </authorList>
    </citation>
    <scope>NUCLEOTIDE SEQUENCE [LARGE SCALE GENOMIC DNA]</scope>
    <source>
        <strain evidence="1 2">WC007</strain>
    </source>
</reference>
<dbReference type="Pfam" id="PF19527">
    <property type="entry name" value="DUF6055"/>
    <property type="match status" value="1"/>
</dbReference>
<proteinExistence type="predicted"/>
<dbReference type="KEGG" id="mcos:GM418_25385"/>
<dbReference type="InterPro" id="IPR045690">
    <property type="entry name" value="DUF6055"/>
</dbReference>
<protein>
    <recommendedName>
        <fullName evidence="3">Avirulence protein</fullName>
    </recommendedName>
</protein>
<dbReference type="RefSeq" id="WP_158870192.1">
    <property type="nucleotide sequence ID" value="NZ_CP046401.1"/>
</dbReference>